<accession>A0AA36HDC9</accession>
<gene>
    <name evidence="1" type="ORF">CYNAS_LOCUS20274</name>
</gene>
<sequence length="328" mass="37973">MRGMLRLVIKGAKRDYTFQTNAATGTSDSSLPLEARSSAGASAPVNSTFRNEEGIVQGAVYRGTRELSQRKTKEVVRDIKSNQLYAVRRPRQVYEEALSKTDELCDVFEKIYSHLRTSENVVMAFYGEECSQRPQTSRAINTFKDREVTLQNIPNDLVFVNDRTRFVHVMEPQLHIYYFDKTIQCPTVSSEHPAYGSCWEFLNYSTSAWLFGPFEDLWCKWRITDLRTTNLAEAFHNKLNAAFTGDQPDMRTLLEKLRTLDATAMCNLRWNESNPRVDKSIRRRDLERRQSVDESMTRFDAVYRAGPTVAQIEKFYRDMSWFISGKTV</sequence>
<reference evidence="1" key="1">
    <citation type="submission" date="2023-07" db="EMBL/GenBank/DDBJ databases">
        <authorList>
            <consortium name="CYATHOMIX"/>
        </authorList>
    </citation>
    <scope>NUCLEOTIDE SEQUENCE</scope>
    <source>
        <strain evidence="1">N/A</strain>
    </source>
</reference>
<comment type="caution">
    <text evidence="1">The sequence shown here is derived from an EMBL/GenBank/DDBJ whole genome shotgun (WGS) entry which is preliminary data.</text>
</comment>
<organism evidence="1 2">
    <name type="scientific">Cylicocyclus nassatus</name>
    <name type="common">Nematode worm</name>
    <dbReference type="NCBI Taxonomy" id="53992"/>
    <lineage>
        <taxon>Eukaryota</taxon>
        <taxon>Metazoa</taxon>
        <taxon>Ecdysozoa</taxon>
        <taxon>Nematoda</taxon>
        <taxon>Chromadorea</taxon>
        <taxon>Rhabditida</taxon>
        <taxon>Rhabditina</taxon>
        <taxon>Rhabditomorpha</taxon>
        <taxon>Strongyloidea</taxon>
        <taxon>Strongylidae</taxon>
        <taxon>Cylicocyclus</taxon>
    </lineage>
</organism>
<name>A0AA36HDC9_CYLNA</name>
<keyword evidence="2" id="KW-1185">Reference proteome</keyword>
<protein>
    <submittedName>
        <fullName evidence="1">Uncharacterized protein</fullName>
    </submittedName>
</protein>
<evidence type="ECO:0000313" key="1">
    <source>
        <dbReference type="EMBL" id="CAJ0608291.1"/>
    </source>
</evidence>
<dbReference type="AlphaFoldDB" id="A0AA36HDC9"/>
<proteinExistence type="predicted"/>
<dbReference type="EMBL" id="CATQJL010000316">
    <property type="protein sequence ID" value="CAJ0608291.1"/>
    <property type="molecule type" value="Genomic_DNA"/>
</dbReference>
<evidence type="ECO:0000313" key="2">
    <source>
        <dbReference type="Proteomes" id="UP001176961"/>
    </source>
</evidence>
<dbReference type="Proteomes" id="UP001176961">
    <property type="component" value="Unassembled WGS sequence"/>
</dbReference>